<dbReference type="GO" id="GO:0032259">
    <property type="term" value="P:methylation"/>
    <property type="evidence" value="ECO:0007669"/>
    <property type="project" value="UniProtKB-KW"/>
</dbReference>
<dbReference type="SUPFAM" id="SSF53335">
    <property type="entry name" value="S-adenosyl-L-methionine-dependent methyltransferases"/>
    <property type="match status" value="1"/>
</dbReference>
<dbReference type="InterPro" id="IPR004537">
    <property type="entry name" value="Tellurite-R_MeTrfase_TehB"/>
</dbReference>
<dbReference type="Gene3D" id="3.40.50.150">
    <property type="entry name" value="Vaccinia Virus protein VP39"/>
    <property type="match status" value="1"/>
</dbReference>
<dbReference type="InterPro" id="IPR029063">
    <property type="entry name" value="SAM-dependent_MTases_sf"/>
</dbReference>
<name>A0ABX7QUB8_9GAMM</name>
<gene>
    <name evidence="2" type="primary">tehB</name>
    <name evidence="2" type="ORF">JYB87_07665</name>
</gene>
<dbReference type="NCBIfam" id="NF008405">
    <property type="entry name" value="PRK11207.1"/>
    <property type="match status" value="1"/>
</dbReference>
<organism evidence="2 3">
    <name type="scientific">Shewanella avicenniae</name>
    <dbReference type="NCBI Taxonomy" id="2814294"/>
    <lineage>
        <taxon>Bacteria</taxon>
        <taxon>Pseudomonadati</taxon>
        <taxon>Pseudomonadota</taxon>
        <taxon>Gammaproteobacteria</taxon>
        <taxon>Alteromonadales</taxon>
        <taxon>Shewanellaceae</taxon>
        <taxon>Shewanella</taxon>
    </lineage>
</organism>
<dbReference type="NCBIfam" id="TIGR00477">
    <property type="entry name" value="tehB"/>
    <property type="match status" value="1"/>
</dbReference>
<keyword evidence="2" id="KW-0808">Transferase</keyword>
<sequence>MSHESLLCYHTTAVLTGTEFTEQFSQLLNDTSSWLRFTVSQGNVCVYKDGETIVLSHANPSNEIATNALGDEVSTSDDALIQVDCMCTAEDYYAKKYQLTRTHSEVIAALPYLHGGKALDLGCGNGRNSLYLKLNDFELQGYDRNELSVANLNRIIAAEQLSGINAAVQDLSSLQITGEYDFILSTVVMMFLQPETVPQLIAQMQQHTKSGGLNLIVSAMDTADYPCTVGFPFRFKENELLNYYAGWDIVKYNENVGELHKLDEQGNRIKLRFATILARKC</sequence>
<dbReference type="PIRSF" id="PIRSF005215">
    <property type="entry name" value="TehB"/>
    <property type="match status" value="1"/>
</dbReference>
<dbReference type="CDD" id="cd02440">
    <property type="entry name" value="AdoMet_MTases"/>
    <property type="match status" value="1"/>
</dbReference>
<keyword evidence="2" id="KW-0489">Methyltransferase</keyword>
<keyword evidence="3" id="KW-1185">Reference proteome</keyword>
<proteinExistence type="predicted"/>
<dbReference type="Proteomes" id="UP000662770">
    <property type="component" value="Chromosome"/>
</dbReference>
<dbReference type="EMBL" id="CP071503">
    <property type="protein sequence ID" value="QSX35084.1"/>
    <property type="molecule type" value="Genomic_DNA"/>
</dbReference>
<evidence type="ECO:0000313" key="2">
    <source>
        <dbReference type="EMBL" id="QSX35084.1"/>
    </source>
</evidence>
<dbReference type="Pfam" id="PF03848">
    <property type="entry name" value="TehB"/>
    <property type="match status" value="1"/>
</dbReference>
<evidence type="ECO:0000259" key="1">
    <source>
        <dbReference type="Pfam" id="PF03848"/>
    </source>
</evidence>
<feature type="domain" description="Tellurite resistance methyltransferase TehB-like" evidence="1">
    <location>
        <begin position="86"/>
        <end position="277"/>
    </location>
</feature>
<dbReference type="NCBIfam" id="NF008992">
    <property type="entry name" value="PRK12335.1"/>
    <property type="match status" value="1"/>
</dbReference>
<evidence type="ECO:0000313" key="3">
    <source>
        <dbReference type="Proteomes" id="UP000662770"/>
    </source>
</evidence>
<dbReference type="GO" id="GO:0008168">
    <property type="term" value="F:methyltransferase activity"/>
    <property type="evidence" value="ECO:0007669"/>
    <property type="project" value="UniProtKB-KW"/>
</dbReference>
<dbReference type="InterPro" id="IPR014431">
    <property type="entry name" value="Tellurite-R_TehB-2"/>
</dbReference>
<dbReference type="InterPro" id="IPR015985">
    <property type="entry name" value="TehB-like_dom"/>
</dbReference>
<protein>
    <submittedName>
        <fullName evidence="2">SAM-dependent methyltransferase TehB</fullName>
    </submittedName>
</protein>
<dbReference type="RefSeq" id="WP_207356278.1">
    <property type="nucleotide sequence ID" value="NZ_CP071503.1"/>
</dbReference>
<accession>A0ABX7QUB8</accession>
<reference evidence="2 3" key="1">
    <citation type="submission" date="2021-03" db="EMBL/GenBank/DDBJ databases">
        <title>Novel species identification of genus Shewanella.</title>
        <authorList>
            <person name="Liu G."/>
            <person name="Zhang Q."/>
        </authorList>
    </citation>
    <scope>NUCLEOTIDE SEQUENCE [LARGE SCALE GENOMIC DNA]</scope>
    <source>
        <strain evidence="2 3">FJAT-51800</strain>
    </source>
</reference>